<dbReference type="Gene3D" id="3.30.730.10">
    <property type="entry name" value="AP2/ERF domain"/>
    <property type="match status" value="3"/>
</dbReference>
<evidence type="ECO:0000256" key="5">
    <source>
        <dbReference type="ARBA" id="ARBA00023163"/>
    </source>
</evidence>
<dbReference type="InterPro" id="IPR001471">
    <property type="entry name" value="AP2/ERF_dom"/>
</dbReference>
<evidence type="ECO:0000256" key="7">
    <source>
        <dbReference type="SAM" id="MobiDB-lite"/>
    </source>
</evidence>
<protein>
    <recommendedName>
        <fullName evidence="8">AP2/ERF domain-containing protein</fullName>
    </recommendedName>
</protein>
<dbReference type="AlphaFoldDB" id="A0AAV6LQ35"/>
<reference evidence="9" key="1">
    <citation type="submission" date="2020-08" db="EMBL/GenBank/DDBJ databases">
        <title>Plant Genome Project.</title>
        <authorList>
            <person name="Zhang R.-G."/>
        </authorList>
    </citation>
    <scope>NUCLEOTIDE SEQUENCE</scope>
    <source>
        <strain evidence="9">WSP0</strain>
        <tissue evidence="9">Leaf</tissue>
    </source>
</reference>
<feature type="compositionally biased region" description="Low complexity" evidence="7">
    <location>
        <begin position="33"/>
        <end position="46"/>
    </location>
</feature>
<dbReference type="CDD" id="cd00018">
    <property type="entry name" value="AP2"/>
    <property type="match status" value="1"/>
</dbReference>
<dbReference type="SUPFAM" id="SSF54171">
    <property type="entry name" value="DNA-binding domain"/>
    <property type="match status" value="2"/>
</dbReference>
<keyword evidence="3" id="KW-0805">Transcription regulation</keyword>
<dbReference type="PANTHER" id="PTHR32467">
    <property type="entry name" value="AP2-LIKE ETHYLENE-RESPONSIVE TRANSCRIPTION FACTOR"/>
    <property type="match status" value="1"/>
</dbReference>
<dbReference type="GO" id="GO:0003700">
    <property type="term" value="F:DNA-binding transcription factor activity"/>
    <property type="evidence" value="ECO:0007669"/>
    <property type="project" value="InterPro"/>
</dbReference>
<comment type="caution">
    <text evidence="9">The sequence shown here is derived from an EMBL/GenBank/DDBJ whole genome shotgun (WGS) entry which is preliminary data.</text>
</comment>
<accession>A0AAV6LQ35</accession>
<keyword evidence="10" id="KW-1185">Reference proteome</keyword>
<dbReference type="PANTHER" id="PTHR32467:SF118">
    <property type="entry name" value="ETHYLENE-RESPONSIVE TRANSCRIPTION FACTOR RAP2-7"/>
    <property type="match status" value="1"/>
</dbReference>
<evidence type="ECO:0000256" key="2">
    <source>
        <dbReference type="ARBA" id="ARBA00022737"/>
    </source>
</evidence>
<evidence type="ECO:0000256" key="3">
    <source>
        <dbReference type="ARBA" id="ARBA00023015"/>
    </source>
</evidence>
<proteinExistence type="predicted"/>
<dbReference type="FunFam" id="3.30.730.10:FF:000002">
    <property type="entry name" value="AP2-like ethylene-responsive transcription factor"/>
    <property type="match status" value="1"/>
</dbReference>
<sequence length="557" mass="62765">MLDLNLSAVCDGFSMERVPEGCGRQMDVESGTSNSSLLNADASSSAGDDDSCSTTRDAFAFNFGILKVGGGEFNENRGTRSEFVTRQLFPVTGDGGELTQGQSSVFDRARHGGVQEVSRLMEKQQVKKSRRGPRSRSSQYRGVTFYRRTGRWESHIWDCGKQVYLGRNMITRLPSVIGFHLLSGFDTAHAAARAYDRAAIKFRGIDADINFNLSDYEDDLKQMKNLTKEEFVHILRRQSTGFSRGSSKYRGVTLHKCGRWEARMGQFLGKKYVYLGLFDSEEEAARAYDKAAIKCNGREAVTNFEPNTYEGEMIDEINDGGSDHNLDLNLGVSTPFVDDSKTNGSLGHLQFHPYDVHDGRRPNMENPATTTAGNQTLEGLPMTSERPLSQAGLYLNFFPDYEPQWWLFRFEMEGKSTVIPSKDFVQSLVFVSCSAHCKTCNMLASKSFVVEHHTVKLCLLGRKEQQLKELKGFLLHKDHQTGCGKCILQHHQDSHLRLLLLSRLLFINQNFPILPHSIQVILHLPRQAQTRNTTTKQGRCKHHHTSLFFYIKCGSQA</sequence>
<evidence type="ECO:0000259" key="8">
    <source>
        <dbReference type="PROSITE" id="PS51032"/>
    </source>
</evidence>
<dbReference type="GO" id="GO:0005634">
    <property type="term" value="C:nucleus"/>
    <property type="evidence" value="ECO:0007669"/>
    <property type="project" value="UniProtKB-SubCell"/>
</dbReference>
<dbReference type="PROSITE" id="PS51032">
    <property type="entry name" value="AP2_ERF"/>
    <property type="match status" value="2"/>
</dbReference>
<dbReference type="SMART" id="SM00380">
    <property type="entry name" value="AP2"/>
    <property type="match status" value="2"/>
</dbReference>
<keyword evidence="2" id="KW-0677">Repeat</keyword>
<feature type="domain" description="AP2/ERF" evidence="8">
    <location>
        <begin position="248"/>
        <end position="305"/>
    </location>
</feature>
<dbReference type="Proteomes" id="UP000823749">
    <property type="component" value="Chromosome 1"/>
</dbReference>
<keyword evidence="6" id="KW-0539">Nucleus</keyword>
<gene>
    <name evidence="9" type="ORF">RHGRI_002385</name>
</gene>
<keyword evidence="5" id="KW-0804">Transcription</keyword>
<keyword evidence="4" id="KW-0238">DNA-binding</keyword>
<feature type="region of interest" description="Disordered" evidence="7">
    <location>
        <begin position="23"/>
        <end position="51"/>
    </location>
</feature>
<dbReference type="GO" id="GO:0003677">
    <property type="term" value="F:DNA binding"/>
    <property type="evidence" value="ECO:0007669"/>
    <property type="project" value="UniProtKB-KW"/>
</dbReference>
<dbReference type="Pfam" id="PF00847">
    <property type="entry name" value="AP2"/>
    <property type="match status" value="1"/>
</dbReference>
<name>A0AAV6LQ35_9ERIC</name>
<organism evidence="9 10">
    <name type="scientific">Rhododendron griersonianum</name>
    <dbReference type="NCBI Taxonomy" id="479676"/>
    <lineage>
        <taxon>Eukaryota</taxon>
        <taxon>Viridiplantae</taxon>
        <taxon>Streptophyta</taxon>
        <taxon>Embryophyta</taxon>
        <taxon>Tracheophyta</taxon>
        <taxon>Spermatophyta</taxon>
        <taxon>Magnoliopsida</taxon>
        <taxon>eudicotyledons</taxon>
        <taxon>Gunneridae</taxon>
        <taxon>Pentapetalae</taxon>
        <taxon>asterids</taxon>
        <taxon>Ericales</taxon>
        <taxon>Ericaceae</taxon>
        <taxon>Ericoideae</taxon>
        <taxon>Rhodoreae</taxon>
        <taxon>Rhododendron</taxon>
    </lineage>
</organism>
<feature type="domain" description="AP2/ERF" evidence="8">
    <location>
        <begin position="139"/>
        <end position="212"/>
    </location>
</feature>
<comment type="subcellular location">
    <subcellularLocation>
        <location evidence="1">Nucleus</location>
    </subcellularLocation>
</comment>
<evidence type="ECO:0000313" key="10">
    <source>
        <dbReference type="Proteomes" id="UP000823749"/>
    </source>
</evidence>
<dbReference type="InterPro" id="IPR036955">
    <property type="entry name" value="AP2/ERF_dom_sf"/>
</dbReference>
<dbReference type="InterPro" id="IPR016177">
    <property type="entry name" value="DNA-bd_dom_sf"/>
</dbReference>
<evidence type="ECO:0000256" key="4">
    <source>
        <dbReference type="ARBA" id="ARBA00023125"/>
    </source>
</evidence>
<evidence type="ECO:0000256" key="6">
    <source>
        <dbReference type="ARBA" id="ARBA00023242"/>
    </source>
</evidence>
<dbReference type="EMBL" id="JACTNZ010000001">
    <property type="protein sequence ID" value="KAG5566824.1"/>
    <property type="molecule type" value="Genomic_DNA"/>
</dbReference>
<evidence type="ECO:0000256" key="1">
    <source>
        <dbReference type="ARBA" id="ARBA00004123"/>
    </source>
</evidence>
<evidence type="ECO:0000313" key="9">
    <source>
        <dbReference type="EMBL" id="KAG5566824.1"/>
    </source>
</evidence>
<dbReference type="PRINTS" id="PR00367">
    <property type="entry name" value="ETHRSPELEMNT"/>
</dbReference>